<feature type="compositionally biased region" description="Polar residues" evidence="1">
    <location>
        <begin position="337"/>
        <end position="361"/>
    </location>
</feature>
<feature type="region of interest" description="Disordered" evidence="1">
    <location>
        <begin position="587"/>
        <end position="611"/>
    </location>
</feature>
<proteinExistence type="predicted"/>
<reference evidence="2" key="1">
    <citation type="journal article" date="2021" name="Proc. Natl. Acad. Sci. U.S.A.">
        <title>Three genomes in the algal genus Volvox reveal the fate of a haploid sex-determining region after a transition to homothallism.</title>
        <authorList>
            <person name="Yamamoto K."/>
            <person name="Hamaji T."/>
            <person name="Kawai-Toyooka H."/>
            <person name="Matsuzaki R."/>
            <person name="Takahashi F."/>
            <person name="Nishimura Y."/>
            <person name="Kawachi M."/>
            <person name="Noguchi H."/>
            <person name="Minakuchi Y."/>
            <person name="Umen J.G."/>
            <person name="Toyoda A."/>
            <person name="Nozaki H."/>
        </authorList>
    </citation>
    <scope>NUCLEOTIDE SEQUENCE</scope>
    <source>
        <strain evidence="2">NIES-3780</strain>
    </source>
</reference>
<feature type="compositionally biased region" description="Polar residues" evidence="1">
    <location>
        <begin position="118"/>
        <end position="159"/>
    </location>
</feature>
<feature type="region of interest" description="Disordered" evidence="1">
    <location>
        <begin position="486"/>
        <end position="562"/>
    </location>
</feature>
<feature type="region of interest" description="Disordered" evidence="1">
    <location>
        <begin position="994"/>
        <end position="1023"/>
    </location>
</feature>
<feature type="non-terminal residue" evidence="2">
    <location>
        <position position="1291"/>
    </location>
</feature>
<feature type="region of interest" description="Disordered" evidence="1">
    <location>
        <begin position="1"/>
        <end position="191"/>
    </location>
</feature>
<feature type="compositionally biased region" description="Gly residues" evidence="1">
    <location>
        <begin position="217"/>
        <end position="228"/>
    </location>
</feature>
<feature type="compositionally biased region" description="Low complexity" evidence="1">
    <location>
        <begin position="165"/>
        <end position="176"/>
    </location>
</feature>
<dbReference type="EMBL" id="BNCO01000016">
    <property type="protein sequence ID" value="GIL53981.1"/>
    <property type="molecule type" value="Genomic_DNA"/>
</dbReference>
<dbReference type="Proteomes" id="UP000747399">
    <property type="component" value="Unassembled WGS sequence"/>
</dbReference>
<protein>
    <submittedName>
        <fullName evidence="2">Uncharacterized protein</fullName>
    </submittedName>
</protein>
<evidence type="ECO:0000313" key="2">
    <source>
        <dbReference type="EMBL" id="GIL53981.1"/>
    </source>
</evidence>
<comment type="caution">
    <text evidence="2">The sequence shown here is derived from an EMBL/GenBank/DDBJ whole genome shotgun (WGS) entry which is preliminary data.</text>
</comment>
<feature type="compositionally biased region" description="Low complexity" evidence="1">
    <location>
        <begin position="786"/>
        <end position="796"/>
    </location>
</feature>
<feature type="region of interest" description="Disordered" evidence="1">
    <location>
        <begin position="693"/>
        <end position="726"/>
    </location>
</feature>
<feature type="compositionally biased region" description="Pro residues" evidence="1">
    <location>
        <begin position="870"/>
        <end position="880"/>
    </location>
</feature>
<feature type="region of interest" description="Disordered" evidence="1">
    <location>
        <begin position="322"/>
        <end position="390"/>
    </location>
</feature>
<feature type="compositionally biased region" description="Low complexity" evidence="1">
    <location>
        <begin position="693"/>
        <end position="708"/>
    </location>
</feature>
<feature type="compositionally biased region" description="Basic and acidic residues" evidence="1">
    <location>
        <begin position="771"/>
        <end position="785"/>
    </location>
</feature>
<keyword evidence="3" id="KW-1185">Reference proteome</keyword>
<evidence type="ECO:0000256" key="1">
    <source>
        <dbReference type="SAM" id="MobiDB-lite"/>
    </source>
</evidence>
<feature type="region of interest" description="Disordered" evidence="1">
    <location>
        <begin position="924"/>
        <end position="946"/>
    </location>
</feature>
<evidence type="ECO:0000313" key="3">
    <source>
        <dbReference type="Proteomes" id="UP000747399"/>
    </source>
</evidence>
<gene>
    <name evidence="2" type="ORF">Vafri_9542</name>
</gene>
<feature type="compositionally biased region" description="Low complexity" evidence="1">
    <location>
        <begin position="76"/>
        <end position="97"/>
    </location>
</feature>
<feature type="compositionally biased region" description="Low complexity" evidence="1">
    <location>
        <begin position="858"/>
        <end position="869"/>
    </location>
</feature>
<sequence length="1291" mass="133294">VASSHGTAQPEQGPAFSGGGGANPRGQPALEGPAAHGEAAPKPSVSHPGGLFWNASSYGGGLAAGRGTSPANAGGLQQQQQQQQQLQLPSQKQLPHQLIHHSHIRQQSYKQLQVAVPTPQSAQSPSSRLPSQASIHSRLSPTISAAQTPSGNGAGNTHQSRNRSPDAAPRAPAPYAGLTSSPAARADIPNETPAQTVLTTLARELRDSTTPGAATGAPGGGFSVGMGGTVWSPGSRATSGSQFMPRASHGTLNSPVSVASEMHGAVRGSISGASNFSALSGPQAGVIYNYPSHGYVERAAEYGRWEAAMMYDLDLYSSMQLQGNPSPDEYDDPSYLARSQTGFAPIPSSSARPLSTGTRPTAGSGAGALTSSPLGMQHLSPREPEVRHHMPPRRTVSASASMLAAAAAGAAAASGAAFPGPGPPIRGSVPPRLLMRSSRSWSPLRFSSTVAVGLREAGGIAPGSPRGRVTGESMLEVLDQILEEESSSRLSSVMIERTSEAMSPSGPNSANANAAAGAPPTLLSTDSFAGSGSPREPSLGAWPSFRRQPSHRRSGSSDGRLNFNVGRVAAQQSDRPSIECVPLPPLQHKVEGSEHSPSSTTHARDGRPQRVDSMSLGDAMLKTLDGPLQCVSPPLLSLPMLMEASSIGAADNTCGGQSSFIKPLAVNEPRQWPVGVDISTYTNNFSLPEATRSAGATGSGNGAAAATAVHNRSPRGNAGRPQLASYAFPPTIPEEILSHPLSSLTLFSASSSATDSAILNMVQISALSDARQQRHQEQQQKEQEKGQVQQQQLQQQMRSPGIEVLPDFQRSGSALGSGSGRGTALLRARSGPLAGPQYRNEGTAGRPLLNRRSDSGSPTAAAAATAAVAPPNPPPRPPPNVGGTKNPVLASTIAVAGAPQLLAPSNARGSNAANVSECLPKVTGVPVDGTDTMGGPSRSDSFHRRPMQPLPLPDWLIGADKVVGDAIWGSSSTTQELLCFQSHVHSQQTSNIEPLQHTRGGVHAAAPSFPSLEPQAPQLQTSSPLGAAATITAGRYPPPSLESIQRLLESDLPSPAIAAAVGVLAGSLPQTWVRHQELSTHRFMLSGMATGSSRGAGVASASAVGSGFRSVAGSAGSMTAAVSLQRKSVMGTDDPDILIAEAESPYDVGGRLGPMSRSYMALLTLAGERGMPPKPLQEDVGKMPAPVGQLKADESHTVLMEESSTVPGNEELSKEGVAQLGGDGPLGRAVRLIAQSMLIVLAGAAGATAAASSANAIFMRPEDLPYEHGTSIYYTKYPRQKRVGRTLYKHH</sequence>
<feature type="compositionally biased region" description="Polar residues" evidence="1">
    <location>
        <begin position="1"/>
        <end position="10"/>
    </location>
</feature>
<accession>A0A8J4B544</accession>
<feature type="compositionally biased region" description="Low complexity" evidence="1">
    <location>
        <begin position="503"/>
        <end position="520"/>
    </location>
</feature>
<organism evidence="2 3">
    <name type="scientific">Volvox africanus</name>
    <dbReference type="NCBI Taxonomy" id="51714"/>
    <lineage>
        <taxon>Eukaryota</taxon>
        <taxon>Viridiplantae</taxon>
        <taxon>Chlorophyta</taxon>
        <taxon>core chlorophytes</taxon>
        <taxon>Chlorophyceae</taxon>
        <taxon>CS clade</taxon>
        <taxon>Chlamydomonadales</taxon>
        <taxon>Volvocaceae</taxon>
        <taxon>Volvox</taxon>
    </lineage>
</organism>
<feature type="region of interest" description="Disordered" evidence="1">
    <location>
        <begin position="770"/>
        <end position="887"/>
    </location>
</feature>
<feature type="region of interest" description="Disordered" evidence="1">
    <location>
        <begin position="208"/>
        <end position="249"/>
    </location>
</feature>
<name>A0A8J4B544_9CHLO</name>